<organism evidence="1 2">
    <name type="scientific">Thermomonospora cellulosilytica</name>
    <dbReference type="NCBI Taxonomy" id="1411118"/>
    <lineage>
        <taxon>Bacteria</taxon>
        <taxon>Bacillati</taxon>
        <taxon>Actinomycetota</taxon>
        <taxon>Actinomycetes</taxon>
        <taxon>Streptosporangiales</taxon>
        <taxon>Thermomonosporaceae</taxon>
        <taxon>Thermomonospora</taxon>
    </lineage>
</organism>
<evidence type="ECO:0000313" key="2">
    <source>
        <dbReference type="Proteomes" id="UP000539313"/>
    </source>
</evidence>
<dbReference type="EMBL" id="JACJII010000001">
    <property type="protein sequence ID" value="MBA9007032.1"/>
    <property type="molecule type" value="Genomic_DNA"/>
</dbReference>
<reference evidence="1 2" key="1">
    <citation type="submission" date="2020-08" db="EMBL/GenBank/DDBJ databases">
        <title>Sequencing the genomes of 1000 actinobacteria strains.</title>
        <authorList>
            <person name="Klenk H.-P."/>
        </authorList>
    </citation>
    <scope>NUCLEOTIDE SEQUENCE [LARGE SCALE GENOMIC DNA]</scope>
    <source>
        <strain evidence="1 2">DSM 45823</strain>
    </source>
</reference>
<accession>A0A7W3N3V9</accession>
<evidence type="ECO:0000313" key="1">
    <source>
        <dbReference type="EMBL" id="MBA9007032.1"/>
    </source>
</evidence>
<protein>
    <submittedName>
        <fullName evidence="1">Uncharacterized protein</fullName>
    </submittedName>
</protein>
<gene>
    <name evidence="1" type="ORF">HNR21_005914</name>
</gene>
<dbReference type="Proteomes" id="UP000539313">
    <property type="component" value="Unassembled WGS sequence"/>
</dbReference>
<dbReference type="AlphaFoldDB" id="A0A7W3N3V9"/>
<proteinExistence type="predicted"/>
<sequence length="100" mass="11064">MDVHYGPLSVRNFGGLDEEFHRAVADRPPTMAVVEELFTGYALPDRPIWLYTFCARTPSGPMTEVTLLNGDAGESFGHIADHLPWRGHGSVKSWALAVPR</sequence>
<dbReference type="RefSeq" id="WP_182707740.1">
    <property type="nucleotide sequence ID" value="NZ_JACJII010000001.1"/>
</dbReference>
<name>A0A7W3N3V9_9ACTN</name>
<keyword evidence="2" id="KW-1185">Reference proteome</keyword>
<comment type="caution">
    <text evidence="1">The sequence shown here is derived from an EMBL/GenBank/DDBJ whole genome shotgun (WGS) entry which is preliminary data.</text>
</comment>